<comment type="caution">
    <text evidence="13">The sequence shown here is derived from an EMBL/GenBank/DDBJ whole genome shotgun (WGS) entry which is preliminary data.</text>
</comment>
<keyword evidence="12" id="KW-0812">Transmembrane</keyword>
<keyword evidence="8 10" id="KW-0456">Lyase</keyword>
<dbReference type="GO" id="GO:0004398">
    <property type="term" value="F:histidine decarboxylase activity"/>
    <property type="evidence" value="ECO:0007669"/>
    <property type="project" value="UniProtKB-EC"/>
</dbReference>
<dbReference type="AlphaFoldDB" id="A0A8K0GJ59"/>
<dbReference type="InterPro" id="IPR015422">
    <property type="entry name" value="PyrdxlP-dep_Trfase_small"/>
</dbReference>
<dbReference type="InterPro" id="IPR002129">
    <property type="entry name" value="PyrdxlP-dep_de-COase"/>
</dbReference>
<evidence type="ECO:0000256" key="10">
    <source>
        <dbReference type="RuleBase" id="RU000382"/>
    </source>
</evidence>
<keyword evidence="7 10" id="KW-0663">Pyridoxal phosphate</keyword>
<keyword evidence="12" id="KW-0472">Membrane</keyword>
<keyword evidence="6" id="KW-0210">Decarboxylase</keyword>
<dbReference type="GO" id="GO:0005737">
    <property type="term" value="C:cytoplasm"/>
    <property type="evidence" value="ECO:0007669"/>
    <property type="project" value="TreeGrafter"/>
</dbReference>
<comment type="similarity">
    <text evidence="2 10">Belongs to the group II decarboxylase family.</text>
</comment>
<keyword evidence="12" id="KW-1133">Transmembrane helix</keyword>
<comment type="cofactor">
    <cofactor evidence="1 10">
        <name>pyridoxal 5'-phosphate</name>
        <dbReference type="ChEBI" id="CHEBI:597326"/>
    </cofactor>
</comment>
<dbReference type="Gene3D" id="3.90.1150.10">
    <property type="entry name" value="Aspartate Aminotransferase, domain 1"/>
    <property type="match status" value="1"/>
</dbReference>
<dbReference type="PANTHER" id="PTHR11999:SF68">
    <property type="entry name" value="HISTIDINE DECARBOXYLASE"/>
    <property type="match status" value="1"/>
</dbReference>
<evidence type="ECO:0000256" key="2">
    <source>
        <dbReference type="ARBA" id="ARBA00009533"/>
    </source>
</evidence>
<feature type="region of interest" description="Disordered" evidence="11">
    <location>
        <begin position="267"/>
        <end position="291"/>
    </location>
</feature>
<feature type="transmembrane region" description="Helical" evidence="12">
    <location>
        <begin position="12"/>
        <end position="32"/>
    </location>
</feature>
<dbReference type="GO" id="GO:0030170">
    <property type="term" value="F:pyridoxal phosphate binding"/>
    <property type="evidence" value="ECO:0007669"/>
    <property type="project" value="InterPro"/>
</dbReference>
<dbReference type="InterPro" id="IPR015424">
    <property type="entry name" value="PyrdxlP-dep_Trfase"/>
</dbReference>
<dbReference type="InterPro" id="IPR015421">
    <property type="entry name" value="PyrdxlP-dep_Trfase_major"/>
</dbReference>
<evidence type="ECO:0000313" key="14">
    <source>
        <dbReference type="Proteomes" id="UP000801492"/>
    </source>
</evidence>
<protein>
    <recommendedName>
        <fullName evidence="9">Histidine decarboxylase</fullName>
        <ecNumber evidence="4">4.1.1.22</ecNumber>
    </recommendedName>
</protein>
<keyword evidence="5" id="KW-0127">Catecholamine biosynthesis</keyword>
<dbReference type="PRINTS" id="PR00800">
    <property type="entry name" value="YHDCRBOXLASE"/>
</dbReference>
<dbReference type="GO" id="GO:0001694">
    <property type="term" value="P:histamine biosynthetic process"/>
    <property type="evidence" value="ECO:0007669"/>
    <property type="project" value="TreeGrafter"/>
</dbReference>
<evidence type="ECO:0000256" key="6">
    <source>
        <dbReference type="ARBA" id="ARBA00022793"/>
    </source>
</evidence>
<reference evidence="13" key="1">
    <citation type="submission" date="2019-08" db="EMBL/GenBank/DDBJ databases">
        <title>The genome of the North American firefly Photinus pyralis.</title>
        <authorList>
            <consortium name="Photinus pyralis genome working group"/>
            <person name="Fallon T.R."/>
            <person name="Sander Lower S.E."/>
            <person name="Weng J.-K."/>
        </authorList>
    </citation>
    <scope>NUCLEOTIDE SEQUENCE</scope>
    <source>
        <strain evidence="13">TRF0915ILg1</strain>
        <tissue evidence="13">Whole body</tissue>
    </source>
</reference>
<dbReference type="EC" id="4.1.1.22" evidence="4"/>
<dbReference type="SUPFAM" id="SSF53383">
    <property type="entry name" value="PLP-dependent transferases"/>
    <property type="match status" value="1"/>
</dbReference>
<dbReference type="PANTHER" id="PTHR11999">
    <property type="entry name" value="GROUP II PYRIDOXAL-5-PHOSPHATE DECARBOXYLASE"/>
    <property type="match status" value="1"/>
</dbReference>
<dbReference type="GO" id="GO:0006548">
    <property type="term" value="P:L-histidine catabolic process"/>
    <property type="evidence" value="ECO:0007669"/>
    <property type="project" value="TreeGrafter"/>
</dbReference>
<dbReference type="OrthoDB" id="639767at2759"/>
<gene>
    <name evidence="13" type="ORF">ILUMI_04896</name>
</gene>
<dbReference type="Pfam" id="PF00282">
    <property type="entry name" value="Pyridoxal_deC"/>
    <property type="match status" value="1"/>
</dbReference>
<comment type="subunit">
    <text evidence="3">Homodimer.</text>
</comment>
<evidence type="ECO:0000256" key="9">
    <source>
        <dbReference type="ARBA" id="ARBA00039946"/>
    </source>
</evidence>
<evidence type="ECO:0000256" key="5">
    <source>
        <dbReference type="ARBA" id="ARBA00022584"/>
    </source>
</evidence>
<dbReference type="Gene3D" id="3.40.640.10">
    <property type="entry name" value="Type I PLP-dependent aspartate aminotransferase-like (Major domain)"/>
    <property type="match status" value="1"/>
</dbReference>
<dbReference type="GO" id="GO:0042423">
    <property type="term" value="P:catecholamine biosynthetic process"/>
    <property type="evidence" value="ECO:0007669"/>
    <property type="project" value="UniProtKB-KW"/>
</dbReference>
<proteinExistence type="inferred from homology"/>
<dbReference type="Proteomes" id="UP000801492">
    <property type="component" value="Unassembled WGS sequence"/>
</dbReference>
<keyword evidence="14" id="KW-1185">Reference proteome</keyword>
<evidence type="ECO:0000256" key="12">
    <source>
        <dbReference type="SAM" id="Phobius"/>
    </source>
</evidence>
<evidence type="ECO:0000256" key="4">
    <source>
        <dbReference type="ARBA" id="ARBA00012320"/>
    </source>
</evidence>
<evidence type="ECO:0000313" key="13">
    <source>
        <dbReference type="EMBL" id="KAF2901291.1"/>
    </source>
</evidence>
<feature type="compositionally biased region" description="Acidic residues" evidence="11">
    <location>
        <begin position="281"/>
        <end position="290"/>
    </location>
</feature>
<accession>A0A8K0GJ59</accession>
<feature type="compositionally biased region" description="Polar residues" evidence="11">
    <location>
        <begin position="267"/>
        <end position="276"/>
    </location>
</feature>
<evidence type="ECO:0000256" key="7">
    <source>
        <dbReference type="ARBA" id="ARBA00022898"/>
    </source>
</evidence>
<dbReference type="InterPro" id="IPR010977">
    <property type="entry name" value="Aromatic_deC"/>
</dbReference>
<evidence type="ECO:0000256" key="11">
    <source>
        <dbReference type="SAM" id="MobiDB-lite"/>
    </source>
</evidence>
<evidence type="ECO:0000256" key="8">
    <source>
        <dbReference type="ARBA" id="ARBA00023239"/>
    </source>
</evidence>
<dbReference type="FunFam" id="3.90.1150.10:FF:000018">
    <property type="entry name" value="Histidine decarboxylase"/>
    <property type="match status" value="1"/>
</dbReference>
<dbReference type="EMBL" id="VTPC01001725">
    <property type="protein sequence ID" value="KAF2901291.1"/>
    <property type="molecule type" value="Genomic_DNA"/>
</dbReference>
<evidence type="ECO:0000256" key="3">
    <source>
        <dbReference type="ARBA" id="ARBA00011738"/>
    </source>
</evidence>
<organism evidence="13 14">
    <name type="scientific">Ignelater luminosus</name>
    <name type="common">Cucubano</name>
    <name type="synonym">Pyrophorus luminosus</name>
    <dbReference type="NCBI Taxonomy" id="2038154"/>
    <lineage>
        <taxon>Eukaryota</taxon>
        <taxon>Metazoa</taxon>
        <taxon>Ecdysozoa</taxon>
        <taxon>Arthropoda</taxon>
        <taxon>Hexapoda</taxon>
        <taxon>Insecta</taxon>
        <taxon>Pterygota</taxon>
        <taxon>Neoptera</taxon>
        <taxon>Endopterygota</taxon>
        <taxon>Coleoptera</taxon>
        <taxon>Polyphaga</taxon>
        <taxon>Elateriformia</taxon>
        <taxon>Elateroidea</taxon>
        <taxon>Elateridae</taxon>
        <taxon>Agrypninae</taxon>
        <taxon>Pyrophorini</taxon>
        <taxon>Ignelater</taxon>
    </lineage>
</organism>
<sequence>MKILVRNLDAIILSVNLLKLYIVGLAIDYMHWQIPLSKRFRALKLWFVIRNYGITGLQKHIREGVRLAQKFEALVLADSRFEIPATRHLGLVVFRLIGENHLTEKLLKRLNSRGNLHCVPAALKDKYVIRFTVTSQYTTIDDILKDWKEIKLVTEEILREVNEEVIVPRAKVRLAETRERNENFGTSLLLANSPMSPKIVNGSFVAVYDQSDVLAEYSETFAKLRQKAQNSPSMRRRIKGILMSGKQFSLDSRLDLFHGIEESYENRTISEPTTATPLVEDSNENEESDREETICNNKLLLPPQVRHSRSRSVDHQVPILMKDDGLMAKCAKCGHDICINK</sequence>
<name>A0A8K0GJ59_IGNLU</name>
<evidence type="ECO:0000256" key="1">
    <source>
        <dbReference type="ARBA" id="ARBA00001933"/>
    </source>
</evidence>